<gene>
    <name evidence="2" type="ORF">ABT56_12240</name>
</gene>
<keyword evidence="3" id="KW-1185">Reference proteome</keyword>
<protein>
    <recommendedName>
        <fullName evidence="1">DUF6985 domain-containing protein</fullName>
    </recommendedName>
</protein>
<evidence type="ECO:0000313" key="2">
    <source>
        <dbReference type="EMBL" id="KLV05466.1"/>
    </source>
</evidence>
<dbReference type="RefSeq" id="WP_047879147.1">
    <property type="nucleotide sequence ID" value="NZ_LDOT01000014.1"/>
</dbReference>
<dbReference type="InterPro" id="IPR054254">
    <property type="entry name" value="DUF6985"/>
</dbReference>
<dbReference type="STRING" id="1195763.ABT56_12240"/>
<dbReference type="Proteomes" id="UP000036097">
    <property type="component" value="Unassembled WGS sequence"/>
</dbReference>
<sequence>MKAINIIKWSEDSDLHVGKTELNGWHEFKAYGNIDFCTRENLAIVDSMVAWFAENEERLYSLVCNYVNENYEELLEESEFMDVFDEESPTWETNVGEVSEEDMNSGDIFKLMQISKFVLHNPEKNVVGVSFECAWDEEHGFGLVIQGDEVILQGGEQEAYHSA</sequence>
<dbReference type="Pfam" id="PF22481">
    <property type="entry name" value="DUF6985"/>
    <property type="match status" value="1"/>
</dbReference>
<proteinExistence type="predicted"/>
<dbReference type="AlphaFoldDB" id="A0A0J1H0W6"/>
<organism evidence="2 3">
    <name type="scientific">Photobacterium aquae</name>
    <dbReference type="NCBI Taxonomy" id="1195763"/>
    <lineage>
        <taxon>Bacteria</taxon>
        <taxon>Pseudomonadati</taxon>
        <taxon>Pseudomonadota</taxon>
        <taxon>Gammaproteobacteria</taxon>
        <taxon>Vibrionales</taxon>
        <taxon>Vibrionaceae</taxon>
        <taxon>Photobacterium</taxon>
    </lineage>
</organism>
<dbReference type="EMBL" id="LDOT01000014">
    <property type="protein sequence ID" value="KLV05466.1"/>
    <property type="molecule type" value="Genomic_DNA"/>
</dbReference>
<dbReference type="OrthoDB" id="6262842at2"/>
<accession>A0A0J1H0W6</accession>
<evidence type="ECO:0000313" key="3">
    <source>
        <dbReference type="Proteomes" id="UP000036097"/>
    </source>
</evidence>
<comment type="caution">
    <text evidence="2">The sequence shown here is derived from an EMBL/GenBank/DDBJ whole genome shotgun (WGS) entry which is preliminary data.</text>
</comment>
<name>A0A0J1H0W6_9GAMM</name>
<evidence type="ECO:0000259" key="1">
    <source>
        <dbReference type="Pfam" id="PF22481"/>
    </source>
</evidence>
<dbReference type="PATRIC" id="fig|1195763.3.peg.2582"/>
<reference evidence="2 3" key="1">
    <citation type="submission" date="2015-05" db="EMBL/GenBank/DDBJ databases">
        <title>Photobacterium galathea sp. nov.</title>
        <authorList>
            <person name="Machado H."/>
            <person name="Gram L."/>
        </authorList>
    </citation>
    <scope>NUCLEOTIDE SEQUENCE [LARGE SCALE GENOMIC DNA]</scope>
    <source>
        <strain evidence="2 3">CGMCC 1.12159</strain>
    </source>
</reference>
<feature type="domain" description="DUF6985" evidence="1">
    <location>
        <begin position="47"/>
        <end position="158"/>
    </location>
</feature>